<dbReference type="Proteomes" id="UP000193675">
    <property type="component" value="Unassembled WGS sequence"/>
</dbReference>
<evidence type="ECO:0000259" key="1">
    <source>
        <dbReference type="Pfam" id="PF15655"/>
    </source>
</evidence>
<gene>
    <name evidence="2" type="ORF">B7H17_06470</name>
</gene>
<comment type="caution">
    <text evidence="2">The sequence shown here is derived from an EMBL/GenBank/DDBJ whole genome shotgun (WGS) entry which is preliminary data.</text>
</comment>
<dbReference type="AlphaFoldDB" id="A0A1X1A3G4"/>
<evidence type="ECO:0000313" key="2">
    <source>
        <dbReference type="EMBL" id="ORL66375.1"/>
    </source>
</evidence>
<dbReference type="InterPro" id="IPR028049">
    <property type="entry name" value="Imm-NTF2"/>
</dbReference>
<name>A0A1X1A3G4_PSEPU</name>
<evidence type="ECO:0000313" key="3">
    <source>
        <dbReference type="Proteomes" id="UP000193675"/>
    </source>
</evidence>
<reference evidence="2 3" key="1">
    <citation type="submission" date="2017-04" db="EMBL/GenBank/DDBJ databases">
        <title>Presence of VIM-2 positive Pseudomonas species in chickens and their surrounding environment.</title>
        <authorList>
            <person name="Zhang R."/>
        </authorList>
    </citation>
    <scope>NUCLEOTIDE SEQUENCE [LARGE SCALE GENOMIC DNA]</scope>
    <source>
        <strain evidence="2 3">DZ-C18</strain>
    </source>
</reference>
<accession>A0A1X1A3G4</accession>
<feature type="domain" description="NTF2 fold immunity protein" evidence="1">
    <location>
        <begin position="48"/>
        <end position="175"/>
    </location>
</feature>
<organism evidence="2 3">
    <name type="scientific">Pseudomonas putida</name>
    <name type="common">Arthrobacter siderocapsulatus</name>
    <dbReference type="NCBI Taxonomy" id="303"/>
    <lineage>
        <taxon>Bacteria</taxon>
        <taxon>Pseudomonadati</taxon>
        <taxon>Pseudomonadota</taxon>
        <taxon>Gammaproteobacteria</taxon>
        <taxon>Pseudomonadales</taxon>
        <taxon>Pseudomonadaceae</taxon>
        <taxon>Pseudomonas</taxon>
    </lineage>
</organism>
<dbReference type="OrthoDB" id="6881040at2"/>
<protein>
    <recommendedName>
        <fullName evidence="1">NTF2 fold immunity protein domain-containing protein</fullName>
    </recommendedName>
</protein>
<proteinExistence type="predicted"/>
<dbReference type="Pfam" id="PF15655">
    <property type="entry name" value="Imm-NTF2"/>
    <property type="match status" value="1"/>
</dbReference>
<sequence>MGLLMSSFCLSTVLVVQGQLKLFTMYSGMGKSSMAKYSETNLSDECVMVLKGFMSDMHDWETECYKKSVENFDDDLHGSDVEEVMRSELLNIFNKYVLKGGRNYDRVENLVCGRHPEYDEESDQIEVVGVGEKGVSVVIKKTKGLASLFRLTLSLTDGVFMIASRELQSGGRWQKTYI</sequence>
<dbReference type="EMBL" id="NBWC01000007">
    <property type="protein sequence ID" value="ORL66375.1"/>
    <property type="molecule type" value="Genomic_DNA"/>
</dbReference>